<evidence type="ECO:0000256" key="4">
    <source>
        <dbReference type="ARBA" id="ARBA00022692"/>
    </source>
</evidence>
<dbReference type="PANTHER" id="PTHR43163:SF6">
    <property type="entry name" value="DIPEPTIDE TRANSPORT SYSTEM PERMEASE PROTEIN DPPB-RELATED"/>
    <property type="match status" value="1"/>
</dbReference>
<name>A0A564SE61_9FIRM</name>
<keyword evidence="4 7" id="KW-0812">Transmembrane</keyword>
<keyword evidence="3" id="KW-1003">Cell membrane</keyword>
<dbReference type="GO" id="GO:0005886">
    <property type="term" value="C:plasma membrane"/>
    <property type="evidence" value="ECO:0007669"/>
    <property type="project" value="UniProtKB-SubCell"/>
</dbReference>
<comment type="similarity">
    <text evidence="7">Belongs to the binding-protein-dependent transport system permease family.</text>
</comment>
<keyword evidence="2 7" id="KW-0813">Transport</keyword>
<feature type="transmembrane region" description="Helical" evidence="7">
    <location>
        <begin position="178"/>
        <end position="197"/>
    </location>
</feature>
<dbReference type="RefSeq" id="WP_144099814.1">
    <property type="nucleotide sequence ID" value="NZ_CABHNM010000014.1"/>
</dbReference>
<dbReference type="SUPFAM" id="SSF161098">
    <property type="entry name" value="MetI-like"/>
    <property type="match status" value="1"/>
</dbReference>
<dbReference type="EMBL" id="CABHNM010000014">
    <property type="protein sequence ID" value="VUW93394.1"/>
    <property type="molecule type" value="Genomic_DNA"/>
</dbReference>
<evidence type="ECO:0000313" key="10">
    <source>
        <dbReference type="Proteomes" id="UP000398619"/>
    </source>
</evidence>
<dbReference type="CDD" id="cd06261">
    <property type="entry name" value="TM_PBP2"/>
    <property type="match status" value="1"/>
</dbReference>
<comment type="subcellular location">
    <subcellularLocation>
        <location evidence="1 7">Cell membrane</location>
        <topology evidence="1 7">Multi-pass membrane protein</topology>
    </subcellularLocation>
</comment>
<dbReference type="PROSITE" id="PS50928">
    <property type="entry name" value="ABC_TM1"/>
    <property type="match status" value="1"/>
</dbReference>
<dbReference type="Proteomes" id="UP000398619">
    <property type="component" value="Unassembled WGS sequence"/>
</dbReference>
<dbReference type="Pfam" id="PF00528">
    <property type="entry name" value="BPD_transp_1"/>
    <property type="match status" value="1"/>
</dbReference>
<evidence type="ECO:0000256" key="1">
    <source>
        <dbReference type="ARBA" id="ARBA00004651"/>
    </source>
</evidence>
<feature type="transmembrane region" description="Helical" evidence="7">
    <location>
        <begin position="236"/>
        <end position="263"/>
    </location>
</feature>
<evidence type="ECO:0000256" key="6">
    <source>
        <dbReference type="ARBA" id="ARBA00023136"/>
    </source>
</evidence>
<sequence length="318" mass="35167">MKNYIIKRVLGLIPVIILVSIFSFFIIQAAPGDPMDNYSKPGMTQEQLQNIRESYGLDGNIAEQYFRWAGHVIHGDLGISLKNKRPVTEIIGERLPATLILMGTAFAISLIFAIPLGLWAGLKKNKMADNIIGFLTYVGISIPPFWLSMVLIIIFSLKLQILPSSGMYSVGIQSTADLIKHLILPSIVLSLNNMAVFTRYIRSNTISQLEEDYVLTAMSKGTSKTKILFRHVLKNCLLPIITLAGINLAGLVCGSFVVESVFAWPGIGRMAMDAANGRDYPLIMGYTMFSCLILILGNLLADILYAVADPRIRQEVKR</sequence>
<feature type="transmembrane region" description="Helical" evidence="7">
    <location>
        <begin position="99"/>
        <end position="122"/>
    </location>
</feature>
<organism evidence="9 10">
    <name type="scientific">Dorea longicatena</name>
    <dbReference type="NCBI Taxonomy" id="88431"/>
    <lineage>
        <taxon>Bacteria</taxon>
        <taxon>Bacillati</taxon>
        <taxon>Bacillota</taxon>
        <taxon>Clostridia</taxon>
        <taxon>Lachnospirales</taxon>
        <taxon>Lachnospiraceae</taxon>
        <taxon>Dorea</taxon>
    </lineage>
</organism>
<evidence type="ECO:0000256" key="5">
    <source>
        <dbReference type="ARBA" id="ARBA00022989"/>
    </source>
</evidence>
<evidence type="ECO:0000256" key="7">
    <source>
        <dbReference type="RuleBase" id="RU363032"/>
    </source>
</evidence>
<feature type="transmembrane region" description="Helical" evidence="7">
    <location>
        <begin position="283"/>
        <end position="308"/>
    </location>
</feature>
<keyword evidence="6 7" id="KW-0472">Membrane</keyword>
<feature type="domain" description="ABC transmembrane type-1" evidence="8">
    <location>
        <begin position="95"/>
        <end position="305"/>
    </location>
</feature>
<dbReference type="PANTHER" id="PTHR43163">
    <property type="entry name" value="DIPEPTIDE TRANSPORT SYSTEM PERMEASE PROTEIN DPPB-RELATED"/>
    <property type="match status" value="1"/>
</dbReference>
<dbReference type="GO" id="GO:0055085">
    <property type="term" value="P:transmembrane transport"/>
    <property type="evidence" value="ECO:0007669"/>
    <property type="project" value="InterPro"/>
</dbReference>
<evidence type="ECO:0000259" key="8">
    <source>
        <dbReference type="PROSITE" id="PS50928"/>
    </source>
</evidence>
<dbReference type="Pfam" id="PF19300">
    <property type="entry name" value="BPD_transp_1_N"/>
    <property type="match status" value="1"/>
</dbReference>
<feature type="transmembrane region" description="Helical" evidence="7">
    <location>
        <begin position="134"/>
        <end position="158"/>
    </location>
</feature>
<dbReference type="AlphaFoldDB" id="A0A564SE61"/>
<reference evidence="9 10" key="1">
    <citation type="submission" date="2019-07" db="EMBL/GenBank/DDBJ databases">
        <authorList>
            <person name="Hibberd C M."/>
            <person name="Gehrig L. J."/>
            <person name="Chang H.-W."/>
            <person name="Venkatesh S."/>
        </authorList>
    </citation>
    <scope>NUCLEOTIDE SEQUENCE [LARGE SCALE GENOMIC DNA]</scope>
    <source>
        <strain evidence="9">Dorea_longicatena_SSTS_Bg7063</strain>
    </source>
</reference>
<protein>
    <submittedName>
        <fullName evidence="9">Glutathione transport system permease protein GsiC</fullName>
    </submittedName>
</protein>
<evidence type="ECO:0000256" key="3">
    <source>
        <dbReference type="ARBA" id="ARBA00022475"/>
    </source>
</evidence>
<keyword evidence="5 7" id="KW-1133">Transmembrane helix</keyword>
<evidence type="ECO:0000313" key="9">
    <source>
        <dbReference type="EMBL" id="VUW93394.1"/>
    </source>
</evidence>
<dbReference type="Gene3D" id="1.10.3720.10">
    <property type="entry name" value="MetI-like"/>
    <property type="match status" value="1"/>
</dbReference>
<dbReference type="InterPro" id="IPR000515">
    <property type="entry name" value="MetI-like"/>
</dbReference>
<evidence type="ECO:0000256" key="2">
    <source>
        <dbReference type="ARBA" id="ARBA00022448"/>
    </source>
</evidence>
<gene>
    <name evidence="9" type="primary">gsiC</name>
    <name evidence="9" type="ORF">DLSSTS7063_00513</name>
</gene>
<dbReference type="InterPro" id="IPR035906">
    <property type="entry name" value="MetI-like_sf"/>
</dbReference>
<accession>A0A564SE61</accession>
<proteinExistence type="inferred from homology"/>
<dbReference type="InterPro" id="IPR045621">
    <property type="entry name" value="BPD_transp_1_N"/>
</dbReference>
<feature type="transmembrane region" description="Helical" evidence="7">
    <location>
        <begin position="9"/>
        <end position="30"/>
    </location>
</feature>